<dbReference type="AlphaFoldDB" id="A0A1B3SLS7"/>
<dbReference type="KEGG" id="shj:SHELI_v1c09470"/>
<sequence length="308" mass="36230">MKILNKNTNNKIQFNFMNKNIFLINNIEIMEDICNSYALMFANKSSSIDYEIEVEQNDILIDKTVTKLIKIPNYFDFQKDICGGSKAILKELISFCLTYDAFSSESITNLFGIINTIDLTELKALELLQNNLEQKLNIKFKYELQDQIINYIAEQTILVIDDEVENKSFLFSQNKLRIIYLEILKILIKVSDKNLHFLFLNPFLGLNYEEMYHHYKNLDSIDNYTIITEKFVSEEKIDYSLMKLYLGDSIIDLSEIYDNKTFFSNFSDLTDDEAFINELKLKVDNLIVNYNTKNLDLSYPVFQYLLNK</sequence>
<protein>
    <submittedName>
        <fullName evidence="1">Uncharacterized protein</fullName>
    </submittedName>
</protein>
<evidence type="ECO:0000313" key="1">
    <source>
        <dbReference type="EMBL" id="AOG60896.1"/>
    </source>
</evidence>
<keyword evidence="2" id="KW-1185">Reference proteome</keyword>
<dbReference type="EMBL" id="CP017015">
    <property type="protein sequence ID" value="AOG60896.1"/>
    <property type="molecule type" value="Genomic_DNA"/>
</dbReference>
<dbReference type="STRING" id="216938.SHELI_v1c09470"/>
<evidence type="ECO:0000313" key="2">
    <source>
        <dbReference type="Proteomes" id="UP000094378"/>
    </source>
</evidence>
<dbReference type="RefSeq" id="WP_069117182.1">
    <property type="nucleotide sequence ID" value="NZ_CP017015.1"/>
</dbReference>
<dbReference type="Proteomes" id="UP000094378">
    <property type="component" value="Chromosome"/>
</dbReference>
<proteinExistence type="predicted"/>
<gene>
    <name evidence="1" type="ORF">SHELI_v1c09470</name>
</gene>
<reference evidence="1 2" key="1">
    <citation type="submission" date="2016-08" db="EMBL/GenBank/DDBJ databases">
        <title>Complete genome sequence of Spiroplasma helicoides TABS-2 (DSM 22551).</title>
        <authorList>
            <person name="Shen W.-Y."/>
            <person name="Lo W.-S."/>
            <person name="Lai Y.-C."/>
            <person name="Kuo C.-H."/>
        </authorList>
    </citation>
    <scope>NUCLEOTIDE SEQUENCE [LARGE SCALE GENOMIC DNA]</scope>
    <source>
        <strain evidence="1 2">TABS-2</strain>
    </source>
</reference>
<dbReference type="OrthoDB" id="388325at2"/>
<name>A0A1B3SLS7_9MOLU</name>
<organism evidence="1 2">
    <name type="scientific">Spiroplasma helicoides</name>
    <dbReference type="NCBI Taxonomy" id="216938"/>
    <lineage>
        <taxon>Bacteria</taxon>
        <taxon>Bacillati</taxon>
        <taxon>Mycoplasmatota</taxon>
        <taxon>Mollicutes</taxon>
        <taxon>Entomoplasmatales</taxon>
        <taxon>Spiroplasmataceae</taxon>
        <taxon>Spiroplasma</taxon>
    </lineage>
</organism>
<accession>A0A1B3SLS7</accession>